<evidence type="ECO:0000313" key="3">
    <source>
        <dbReference type="Proteomes" id="UP001597252"/>
    </source>
</evidence>
<evidence type="ECO:0000313" key="2">
    <source>
        <dbReference type="EMBL" id="MFD1485330.1"/>
    </source>
</evidence>
<organism evidence="2 3">
    <name type="scientific">Lacticaseibacillus baoqingensis</name>
    <dbReference type="NCBI Taxonomy" id="2486013"/>
    <lineage>
        <taxon>Bacteria</taxon>
        <taxon>Bacillati</taxon>
        <taxon>Bacillota</taxon>
        <taxon>Bacilli</taxon>
        <taxon>Lactobacillales</taxon>
        <taxon>Lactobacillaceae</taxon>
        <taxon>Lacticaseibacillus</taxon>
    </lineage>
</organism>
<dbReference type="Proteomes" id="UP001597252">
    <property type="component" value="Unassembled WGS sequence"/>
</dbReference>
<dbReference type="PROSITE" id="PS51257">
    <property type="entry name" value="PROKAR_LIPOPROTEIN"/>
    <property type="match status" value="1"/>
</dbReference>
<accession>A0ABW4E5Z8</accession>
<evidence type="ECO:0000256" key="1">
    <source>
        <dbReference type="SAM" id="SignalP"/>
    </source>
</evidence>
<gene>
    <name evidence="2" type="ORF">ACFQ5J_08820</name>
</gene>
<name>A0ABW4E5Z8_9LACO</name>
<comment type="caution">
    <text evidence="2">The sequence shown here is derived from an EMBL/GenBank/DDBJ whole genome shotgun (WGS) entry which is preliminary data.</text>
</comment>
<reference evidence="3" key="1">
    <citation type="journal article" date="2019" name="Int. J. Syst. Evol. Microbiol.">
        <title>The Global Catalogue of Microorganisms (GCM) 10K type strain sequencing project: providing services to taxonomists for standard genome sequencing and annotation.</title>
        <authorList>
            <consortium name="The Broad Institute Genomics Platform"/>
            <consortium name="The Broad Institute Genome Sequencing Center for Infectious Disease"/>
            <person name="Wu L."/>
            <person name="Ma J."/>
        </authorList>
    </citation>
    <scope>NUCLEOTIDE SEQUENCE [LARGE SCALE GENOMIC DNA]</scope>
    <source>
        <strain evidence="3">CCM 8903</strain>
    </source>
</reference>
<feature type="signal peptide" evidence="1">
    <location>
        <begin position="1"/>
        <end position="18"/>
    </location>
</feature>
<dbReference type="EMBL" id="JBHTON010000028">
    <property type="protein sequence ID" value="MFD1485330.1"/>
    <property type="molecule type" value="Genomic_DNA"/>
</dbReference>
<feature type="chain" id="PRO_5046833365" description="Lipoprotein" evidence="1">
    <location>
        <begin position="19"/>
        <end position="158"/>
    </location>
</feature>
<sequence>MKKILATFTLALALLLTACGQKISSNYAGVNIGDAAAKKLNLALPDGKAAIKALGTYKKDDSLKNYKSAAAAVKKLQKTCKDNEPASYAGKYDASTLITTGALKSKDVSQMKGAVAHIVSEYAVESVPEKFFNAPNNSKLGKQLKKVSIQYQKDVGVR</sequence>
<protein>
    <recommendedName>
        <fullName evidence="4">Lipoprotein</fullName>
    </recommendedName>
</protein>
<proteinExistence type="predicted"/>
<keyword evidence="1" id="KW-0732">Signal</keyword>
<keyword evidence="3" id="KW-1185">Reference proteome</keyword>
<dbReference type="RefSeq" id="WP_125751411.1">
    <property type="nucleotide sequence ID" value="NZ_JBHTON010000028.1"/>
</dbReference>
<evidence type="ECO:0008006" key="4">
    <source>
        <dbReference type="Google" id="ProtNLM"/>
    </source>
</evidence>